<keyword evidence="2" id="KW-0963">Cytoplasm</keyword>
<proteinExistence type="predicted"/>
<dbReference type="InterPro" id="IPR001611">
    <property type="entry name" value="Leu-rich_rpt"/>
</dbReference>
<feature type="region of interest" description="Disordered" evidence="5">
    <location>
        <begin position="879"/>
        <end position="907"/>
    </location>
</feature>
<dbReference type="InterPro" id="IPR025875">
    <property type="entry name" value="Leu-rich_rpt_4"/>
</dbReference>
<feature type="domain" description="PX" evidence="6">
    <location>
        <begin position="9"/>
        <end position="119"/>
    </location>
</feature>
<dbReference type="SMART" id="SM00312">
    <property type="entry name" value="PX"/>
    <property type="match status" value="1"/>
</dbReference>
<feature type="compositionally biased region" description="Polar residues" evidence="5">
    <location>
        <begin position="558"/>
        <end position="567"/>
    </location>
</feature>
<gene>
    <name evidence="8 9" type="primary">LOC111108243</name>
</gene>
<dbReference type="PROSITE" id="PS50195">
    <property type="entry name" value="PX"/>
    <property type="match status" value="1"/>
</dbReference>
<dbReference type="Pfam" id="PF12799">
    <property type="entry name" value="LRR_4"/>
    <property type="match status" value="1"/>
</dbReference>
<keyword evidence="3" id="KW-0433">Leucine-rich repeat</keyword>
<dbReference type="GeneID" id="111108243"/>
<evidence type="ECO:0000313" key="7">
    <source>
        <dbReference type="Proteomes" id="UP000694844"/>
    </source>
</evidence>
<accession>A0A8B8B8F6</accession>
<dbReference type="SMART" id="SM00365">
    <property type="entry name" value="LRR_SD22"/>
    <property type="match status" value="4"/>
</dbReference>
<evidence type="ECO:0000256" key="2">
    <source>
        <dbReference type="ARBA" id="ARBA00022490"/>
    </source>
</evidence>
<protein>
    <submittedName>
        <fullName evidence="8">Nischarin-like isoform X1</fullName>
    </submittedName>
    <submittedName>
        <fullName evidence="9">Nischarin-like isoform X2</fullName>
    </submittedName>
</protein>
<dbReference type="SMART" id="SM00369">
    <property type="entry name" value="LRR_TYP"/>
    <property type="match status" value="4"/>
</dbReference>
<reference evidence="8 9" key="1">
    <citation type="submission" date="2025-04" db="UniProtKB">
        <authorList>
            <consortium name="RefSeq"/>
        </authorList>
    </citation>
    <scope>IDENTIFICATION</scope>
    <source>
        <tissue evidence="8 9">Whole sample</tissue>
    </source>
</reference>
<dbReference type="GO" id="GO:0035091">
    <property type="term" value="F:phosphatidylinositol binding"/>
    <property type="evidence" value="ECO:0007669"/>
    <property type="project" value="InterPro"/>
</dbReference>
<dbReference type="Pfam" id="PF23142">
    <property type="entry name" value="PH_PLEKHM2"/>
    <property type="match status" value="1"/>
</dbReference>
<dbReference type="PANTHER" id="PTHR15454">
    <property type="entry name" value="NISCHARIN RELATED"/>
    <property type="match status" value="1"/>
</dbReference>
<dbReference type="InterPro" id="IPR032675">
    <property type="entry name" value="LRR_dom_sf"/>
</dbReference>
<keyword evidence="4" id="KW-0677">Repeat</keyword>
<dbReference type="GO" id="GO:0005737">
    <property type="term" value="C:cytoplasm"/>
    <property type="evidence" value="ECO:0007669"/>
    <property type="project" value="UniProtKB-SubCell"/>
</dbReference>
<dbReference type="InterPro" id="IPR001683">
    <property type="entry name" value="PX_dom"/>
</dbReference>
<evidence type="ECO:0000313" key="8">
    <source>
        <dbReference type="RefSeq" id="XP_022299700.1"/>
    </source>
</evidence>
<dbReference type="Gene3D" id="3.30.1520.10">
    <property type="entry name" value="Phox-like domain"/>
    <property type="match status" value="1"/>
</dbReference>
<evidence type="ECO:0000313" key="9">
    <source>
        <dbReference type="RefSeq" id="XP_022299701.1"/>
    </source>
</evidence>
<organism evidence="7 8">
    <name type="scientific">Crassostrea virginica</name>
    <name type="common">Eastern oyster</name>
    <dbReference type="NCBI Taxonomy" id="6565"/>
    <lineage>
        <taxon>Eukaryota</taxon>
        <taxon>Metazoa</taxon>
        <taxon>Spiralia</taxon>
        <taxon>Lophotrochozoa</taxon>
        <taxon>Mollusca</taxon>
        <taxon>Bivalvia</taxon>
        <taxon>Autobranchia</taxon>
        <taxon>Pteriomorphia</taxon>
        <taxon>Ostreida</taxon>
        <taxon>Ostreoidea</taxon>
        <taxon>Ostreidae</taxon>
        <taxon>Crassostrea</taxon>
    </lineage>
</organism>
<dbReference type="InterPro" id="IPR057288">
    <property type="entry name" value="PH_PLEKHM2"/>
</dbReference>
<dbReference type="OrthoDB" id="430293at2759"/>
<dbReference type="RefSeq" id="XP_022299700.1">
    <property type="nucleotide sequence ID" value="XM_022443992.1"/>
</dbReference>
<dbReference type="InterPro" id="IPR057714">
    <property type="entry name" value="PH_NISCH_C"/>
</dbReference>
<dbReference type="PROSITE" id="PS51450">
    <property type="entry name" value="LRR"/>
    <property type="match status" value="4"/>
</dbReference>
<evidence type="ECO:0000259" key="6">
    <source>
        <dbReference type="PROSITE" id="PS50195"/>
    </source>
</evidence>
<dbReference type="SUPFAM" id="SSF64268">
    <property type="entry name" value="PX domain"/>
    <property type="match status" value="1"/>
</dbReference>
<feature type="compositionally biased region" description="Low complexity" evidence="5">
    <location>
        <begin position="465"/>
        <end position="483"/>
    </location>
</feature>
<dbReference type="Gene3D" id="3.80.10.10">
    <property type="entry name" value="Ribonuclease Inhibitor"/>
    <property type="match status" value="2"/>
</dbReference>
<evidence type="ECO:0000256" key="3">
    <source>
        <dbReference type="ARBA" id="ARBA00022614"/>
    </source>
</evidence>
<feature type="compositionally biased region" description="Polar residues" evidence="5">
    <location>
        <begin position="895"/>
        <end position="907"/>
    </location>
</feature>
<name>A0A8B8B8F6_CRAVI</name>
<dbReference type="KEGG" id="cvn:111108243"/>
<feature type="compositionally biased region" description="Low complexity" evidence="5">
    <location>
        <begin position="511"/>
        <end position="520"/>
    </location>
</feature>
<dbReference type="InterPro" id="IPR003591">
    <property type="entry name" value="Leu-rich_rpt_typical-subtyp"/>
</dbReference>
<dbReference type="RefSeq" id="XP_022299701.1">
    <property type="nucleotide sequence ID" value="XM_022443993.1"/>
</dbReference>
<comment type="subcellular location">
    <subcellularLocation>
        <location evidence="1">Cytoplasm</location>
    </subcellularLocation>
</comment>
<dbReference type="Proteomes" id="UP000694844">
    <property type="component" value="Chromosome 8"/>
</dbReference>
<evidence type="ECO:0000256" key="4">
    <source>
        <dbReference type="ARBA" id="ARBA00022737"/>
    </source>
</evidence>
<dbReference type="FunFam" id="3.30.1520.10:FF:000020">
    <property type="entry name" value="nischarin isoform X1"/>
    <property type="match status" value="1"/>
</dbReference>
<evidence type="ECO:0000256" key="5">
    <source>
        <dbReference type="SAM" id="MobiDB-lite"/>
    </source>
</evidence>
<feature type="compositionally biased region" description="Polar residues" evidence="5">
    <location>
        <begin position="495"/>
        <end position="505"/>
    </location>
</feature>
<dbReference type="SUPFAM" id="SSF52075">
    <property type="entry name" value="Outer arm dynein light chain 1"/>
    <property type="match status" value="1"/>
</dbReference>
<dbReference type="InterPro" id="IPR036871">
    <property type="entry name" value="PX_dom_sf"/>
</dbReference>
<sequence>MAHFGKDVDNFSATRTIHIVGVETNEKFTTYVIEVAVGHYVWKVKHRYNEFHDLHNQLVYACKVDKCLLPPKKLFGNQSDSFIKKRQSDLEAYLQTMLYYLAHKVPPVLASFLQFDKYEIHGITQCMAEELYNRGDILLQSRDPYLVTPLQLYSLTERLKLPEPTCEESGDVKKDIGHILDFITRVKCLKVAGSRERVGTSNIDMTQLKFDLSLFKSLQCLESECCHVSNILGIETVKETLEKVSIQEGLTNIRDLVLNGLTQWKSDDGTVLITPWENLVEMDLSHNSIREIDDSVQLTPRVEVLDLSHNRLCAVQHLNWLSQLTQLDLSHNKIKDLDALHTKIGNLKILNLAGNKLDSLKGLSKLYSLETLDVRNNNLSQVEEVQYVCCLPCIENLFLQGNPVTQVLDYRTKVLEQCGDRVLEVSLDSKKPSQKEQDTVAVLQAIRKSRENKVKIQSTRKLSASELQQSSGSRQSSLSGSEGKMSGRQDLGWSTHGSFTASSTVSDRESPSNTSSPNPSRTASDTSQKEDSEHQTSRSSFSGSEGEHKGQQRPRYRTLSQDDTPNIPTVAISSLPSRLDLQFMSWLQERLFGKETEPGAIVEQVVNVLWCGVVQFTRQDLMLCCCAVLSQRRIFILRLKPGESAYPGVPELETFYILPLCNVQEVLIGPCYSYIRVEESFVGASGTFTLIASDPDDGKSFSQSIVTAYSGGDLGPLNLANYSQNSDLASHIFALEDLEGLCTGRIAYSMLVTIAGVEQSSLLILSENKVYLVHIDCLFWPRPSFLSVLEDIKNPNFTFLQNHSITTKMSDIKMNIKLKLSSRSKKTANVDSIPIQFEKYGLSIIFHELVGPVGMHLYFISSKARDGFLDRLTNLRSEHAHRLSPTQREEPEGGNESSDSLDTSSADQSTCLAASGPVIQIDSENKEALEEQDTASDQDDLEKEFLAGPVTDEGAHCTKSRAATVSALRLTSVDIKEGEPPVVEYLTDELCEQLTKSVQSYNLAKKIPSKLKVLRNMSGKELAQYFHSDIAMIGVDYEQLHFVLWSVVIPYDRPHSEIISCVMLSTKAVYFVSNQLVKSPMKERQSWMTHTRHKSDSIVMGQQPVQMDHHHTSGIIHNSQHGTIIRPFHILQYSDLHQVNVGLFDQCIRLTGRDKHTVNTLVTRDSGVTEKFLHQLTAMLSIYASSPMLDRSTSDLEQDFYRAFERRTKTVVDGMEYVHPSKVQFIYPGEDVMADLLFIITEHLKLPTSAKRKADILMYLIGYVATHEHHAGSVDHVESRSMVLTNQYLCYIVEDVINYPIPDFARGLPNSPRYKVTETNKISHLKRVLMFKDNEHKLSLIFSDEPDEINVDTSSDHFSLENNSSGRLSPPEIETTILIQSPRDINKFMLLLKNQWREVQDGEELEVHVL</sequence>
<dbReference type="Pfam" id="PF25625">
    <property type="entry name" value="PH_NISCH_C"/>
    <property type="match status" value="1"/>
</dbReference>
<evidence type="ECO:0000256" key="1">
    <source>
        <dbReference type="ARBA" id="ARBA00004496"/>
    </source>
</evidence>
<keyword evidence="7" id="KW-1185">Reference proteome</keyword>
<feature type="region of interest" description="Disordered" evidence="5">
    <location>
        <begin position="454"/>
        <end position="567"/>
    </location>
</feature>
<feature type="compositionally biased region" description="Basic and acidic residues" evidence="5">
    <location>
        <begin position="879"/>
        <end position="891"/>
    </location>
</feature>
<dbReference type="PANTHER" id="PTHR15454:SF35">
    <property type="entry name" value="NISCHARIN"/>
    <property type="match status" value="1"/>
</dbReference>
<dbReference type="Pfam" id="PF00787">
    <property type="entry name" value="PX"/>
    <property type="match status" value="1"/>
</dbReference>
<feature type="compositionally biased region" description="Basic and acidic residues" evidence="5">
    <location>
        <begin position="527"/>
        <end position="536"/>
    </location>
</feature>